<dbReference type="EMBL" id="KX965989">
    <property type="protein sequence ID" value="APC46484.1"/>
    <property type="molecule type" value="Genomic_DNA"/>
</dbReference>
<dbReference type="KEGG" id="vg:55601639"/>
<keyword evidence="2" id="KW-1185">Reference proteome</keyword>
<evidence type="ECO:0000313" key="1">
    <source>
        <dbReference type="EMBL" id="APC46484.1"/>
    </source>
</evidence>
<name>A0A1L2JY39_9CAUD</name>
<dbReference type="RefSeq" id="YP_009831948.1">
    <property type="nucleotide sequence ID" value="NC_048651.1"/>
</dbReference>
<reference evidence="2" key="1">
    <citation type="submission" date="2016-10" db="EMBL/GenBank/DDBJ databases">
        <authorList>
            <person name="de Groot N.N."/>
        </authorList>
    </citation>
    <scope>NUCLEOTIDE SEQUENCE [LARGE SCALE GENOMIC DNA]</scope>
</reference>
<proteinExistence type="predicted"/>
<dbReference type="InterPro" id="IPR046618">
    <property type="entry name" value="DUF6731"/>
</dbReference>
<dbReference type="GeneID" id="55601639"/>
<accession>A0A1L2JY39</accession>
<organism evidence="1 2">
    <name type="scientific">Aeribacillus phage AP45</name>
    <dbReference type="NCBI Taxonomy" id="1913112"/>
    <lineage>
        <taxon>Viruses</taxon>
        <taxon>Duplodnaviria</taxon>
        <taxon>Heunggongvirae</taxon>
        <taxon>Uroviricota</taxon>
        <taxon>Caudoviricetes</taxon>
        <taxon>Kamchatkavirus</taxon>
        <taxon>Kamchatkavirus AP45</taxon>
    </lineage>
</organism>
<dbReference type="Proteomes" id="UP000224836">
    <property type="component" value="Segment"/>
</dbReference>
<sequence length="325" mass="37996">MQENASFCRIVLAEEEMLVSKIKKVGFNFFRPIIKMKDDETKLFNFKDIFEKIRGEYSQAKEINDLETENHKLVYNYNGEPARLSSIEVDVDTEYYHLVFERLNYQVPTRTTLHGESQALDLDDDEYIGFEVNVLYDPYHQIFMIQRNRDSLGPSGIEIFLRTIIDRYVGQIDGIFNLAIVSDTSAKKRAFNQSAYRKIHIKVTGNKANGIVEKFTKGGNKGVDSVEIIFNSKIEKAEKIDEDFAKKILDEYIDDPEVQKLRIRSRENEDDVVEPIDLIDHKLQTFCEFDYRENRHLNPISVFEKMKLKFDIEDGGFKNKVLRES</sequence>
<dbReference type="Pfam" id="PF20505">
    <property type="entry name" value="DUF6731"/>
    <property type="match status" value="1"/>
</dbReference>
<evidence type="ECO:0000313" key="2">
    <source>
        <dbReference type="Proteomes" id="UP000224836"/>
    </source>
</evidence>
<protein>
    <submittedName>
        <fullName evidence="1">Uncharacterized protein</fullName>
    </submittedName>
</protein>